<evidence type="ECO:0000256" key="3">
    <source>
        <dbReference type="ARBA" id="ARBA00022989"/>
    </source>
</evidence>
<dbReference type="Proteomes" id="UP001596044">
    <property type="component" value="Unassembled WGS sequence"/>
</dbReference>
<proteinExistence type="predicted"/>
<feature type="transmembrane region" description="Helical" evidence="5">
    <location>
        <begin position="120"/>
        <end position="139"/>
    </location>
</feature>
<feature type="transmembrane region" description="Helical" evidence="5">
    <location>
        <begin position="20"/>
        <end position="42"/>
    </location>
</feature>
<evidence type="ECO:0000256" key="5">
    <source>
        <dbReference type="SAM" id="Phobius"/>
    </source>
</evidence>
<feature type="transmembrane region" description="Helical" evidence="5">
    <location>
        <begin position="316"/>
        <end position="334"/>
    </location>
</feature>
<dbReference type="Pfam" id="PF01740">
    <property type="entry name" value="STAS"/>
    <property type="match status" value="1"/>
</dbReference>
<organism evidence="7 8">
    <name type="scientific">Paenibacillus aestuarii</name>
    <dbReference type="NCBI Taxonomy" id="516965"/>
    <lineage>
        <taxon>Bacteria</taxon>
        <taxon>Bacillati</taxon>
        <taxon>Bacillota</taxon>
        <taxon>Bacilli</taxon>
        <taxon>Bacillales</taxon>
        <taxon>Paenibacillaceae</taxon>
        <taxon>Paenibacillus</taxon>
    </lineage>
</organism>
<gene>
    <name evidence="7" type="ORF">ACFPOG_03650</name>
</gene>
<evidence type="ECO:0000256" key="1">
    <source>
        <dbReference type="ARBA" id="ARBA00004141"/>
    </source>
</evidence>
<keyword evidence="8" id="KW-1185">Reference proteome</keyword>
<keyword evidence="2 5" id="KW-0812">Transmembrane</keyword>
<dbReference type="PROSITE" id="PS50801">
    <property type="entry name" value="STAS"/>
    <property type="match status" value="1"/>
</dbReference>
<name>A0ABW0K2C1_9BACL</name>
<dbReference type="SUPFAM" id="SSF52091">
    <property type="entry name" value="SpoIIaa-like"/>
    <property type="match status" value="1"/>
</dbReference>
<dbReference type="RefSeq" id="WP_270884734.1">
    <property type="nucleotide sequence ID" value="NZ_JAQFVF010000078.1"/>
</dbReference>
<comment type="caution">
    <text evidence="7">The sequence shown here is derived from an EMBL/GenBank/DDBJ whole genome shotgun (WGS) entry which is preliminary data.</text>
</comment>
<feature type="transmembrane region" description="Helical" evidence="5">
    <location>
        <begin position="259"/>
        <end position="280"/>
    </location>
</feature>
<feature type="transmembrane region" description="Helical" evidence="5">
    <location>
        <begin position="88"/>
        <end position="108"/>
    </location>
</feature>
<accession>A0ABW0K2C1</accession>
<evidence type="ECO:0000256" key="2">
    <source>
        <dbReference type="ARBA" id="ARBA00022692"/>
    </source>
</evidence>
<evidence type="ECO:0000313" key="7">
    <source>
        <dbReference type="EMBL" id="MFC5447339.1"/>
    </source>
</evidence>
<dbReference type="InterPro" id="IPR011547">
    <property type="entry name" value="SLC26A/SulP_dom"/>
</dbReference>
<dbReference type="InterPro" id="IPR052706">
    <property type="entry name" value="Membrane-Transporter-like"/>
</dbReference>
<feature type="transmembrane region" description="Helical" evidence="5">
    <location>
        <begin position="145"/>
        <end position="162"/>
    </location>
</feature>
<dbReference type="Pfam" id="PF00916">
    <property type="entry name" value="Sulfate_transp"/>
    <property type="match status" value="2"/>
</dbReference>
<protein>
    <submittedName>
        <fullName evidence="7">SulP family inorganic anion transporter</fullName>
    </submittedName>
</protein>
<dbReference type="EMBL" id="JBHSMJ010000006">
    <property type="protein sequence ID" value="MFC5447339.1"/>
    <property type="molecule type" value="Genomic_DNA"/>
</dbReference>
<sequence>MLNLLKTPVLGGSPLRAEVLAGVTATLALIPDSISFSFIAGVNPMVGIYSSICILLLITIFGGRPGMISAAAGSMAVLMISLVTEHGIQYLFAATILTGIIQLLMGVCKLGKLMNFVPHAVITGFINALAILIFVAQLRNFQGESWPMYAMVAGTLVIIYTFPRLTKKIPSPLIAVIAMMIISLIWDLPIRTVGQVAEITPSLPNFLIPNIPFTLETLWIILPYALSLAIVGYSETLLTQAIVDDMTHTRTSRDKEIRGQGIANIVTGFFGGMAGCALVAESAINVKLGGRGRISTLTAAVSLLLLIQLFGRYVSLIPMAALVGVMMMVCYEIFDWNYLKQIPKLPKNEVFVMFATVAVVVYTHDLAIGVLLGVLLSALIYAYKSASRVEVIKEQTGHEHIIRIRGPLFFLSANELLENIEVNGNYRKLTLDLTGAHVTDHTSSLILKRIEEKLKNNRKDVAIHFRRETVTYATK</sequence>
<reference evidence="8" key="1">
    <citation type="journal article" date="2019" name="Int. J. Syst. Evol. Microbiol.">
        <title>The Global Catalogue of Microorganisms (GCM) 10K type strain sequencing project: providing services to taxonomists for standard genome sequencing and annotation.</title>
        <authorList>
            <consortium name="The Broad Institute Genomics Platform"/>
            <consortium name="The Broad Institute Genome Sequencing Center for Infectious Disease"/>
            <person name="Wu L."/>
            <person name="Ma J."/>
        </authorList>
    </citation>
    <scope>NUCLEOTIDE SEQUENCE [LARGE SCALE GENOMIC DNA]</scope>
    <source>
        <strain evidence="8">KACC 11904</strain>
    </source>
</reference>
<feature type="transmembrane region" description="Helical" evidence="5">
    <location>
        <begin position="169"/>
        <end position="186"/>
    </location>
</feature>
<dbReference type="PANTHER" id="PTHR43310:SF1">
    <property type="entry name" value="SULFATE TRANSPORTER YBAR-RELATED"/>
    <property type="match status" value="1"/>
</dbReference>
<feature type="transmembrane region" description="Helical" evidence="5">
    <location>
        <begin position="354"/>
        <end position="383"/>
    </location>
</feature>
<feature type="transmembrane region" description="Helical" evidence="5">
    <location>
        <begin position="292"/>
        <end position="309"/>
    </location>
</feature>
<comment type="subcellular location">
    <subcellularLocation>
        <location evidence="1">Membrane</location>
        <topology evidence="1">Multi-pass membrane protein</topology>
    </subcellularLocation>
</comment>
<keyword evidence="4 5" id="KW-0472">Membrane</keyword>
<evidence type="ECO:0000313" key="8">
    <source>
        <dbReference type="Proteomes" id="UP001596044"/>
    </source>
</evidence>
<feature type="transmembrane region" description="Helical" evidence="5">
    <location>
        <begin position="54"/>
        <end position="82"/>
    </location>
</feature>
<feature type="domain" description="STAS" evidence="6">
    <location>
        <begin position="401"/>
        <end position="475"/>
    </location>
</feature>
<dbReference type="PANTHER" id="PTHR43310">
    <property type="entry name" value="SULFATE TRANSPORTER YBAR-RELATED"/>
    <property type="match status" value="1"/>
</dbReference>
<dbReference type="Gene3D" id="3.30.750.24">
    <property type="entry name" value="STAS domain"/>
    <property type="match status" value="1"/>
</dbReference>
<keyword evidence="3 5" id="KW-1133">Transmembrane helix</keyword>
<dbReference type="InterPro" id="IPR002645">
    <property type="entry name" value="STAS_dom"/>
</dbReference>
<evidence type="ECO:0000259" key="6">
    <source>
        <dbReference type="PROSITE" id="PS50801"/>
    </source>
</evidence>
<evidence type="ECO:0000256" key="4">
    <source>
        <dbReference type="ARBA" id="ARBA00023136"/>
    </source>
</evidence>
<feature type="transmembrane region" description="Helical" evidence="5">
    <location>
        <begin position="217"/>
        <end position="238"/>
    </location>
</feature>
<dbReference type="InterPro" id="IPR036513">
    <property type="entry name" value="STAS_dom_sf"/>
</dbReference>